<evidence type="ECO:0000313" key="1">
    <source>
        <dbReference type="EMBL" id="SHK37456.1"/>
    </source>
</evidence>
<organism evidence="1 2">
    <name type="scientific">Anaerobranca californiensis DSM 14826</name>
    <dbReference type="NCBI Taxonomy" id="1120989"/>
    <lineage>
        <taxon>Bacteria</taxon>
        <taxon>Bacillati</taxon>
        <taxon>Bacillota</taxon>
        <taxon>Clostridia</taxon>
        <taxon>Eubacteriales</taxon>
        <taxon>Proteinivoracaceae</taxon>
        <taxon>Anaerobranca</taxon>
    </lineage>
</organism>
<gene>
    <name evidence="1" type="ORF">SAMN02745227_02136</name>
</gene>
<dbReference type="STRING" id="1120989.SAMN02745227_02136"/>
<keyword evidence="2" id="KW-1185">Reference proteome</keyword>
<dbReference type="Proteomes" id="UP000243547">
    <property type="component" value="Unassembled WGS sequence"/>
</dbReference>
<sequence>MCRWGVTMKRVVSVSLGSSDRDHKVCTNILGVDFEIARVGTDGSIEKMKELIKSLDGKVDAFGLGGIDLYLYAGEKRYTIKDAEKIALCAKKTPIVDGSGLKNTLERRVLNYLKKSNWQFENKKVLMVCALDRFGMAQTFEEFGCKVVYGDLMFSLGIPIKINNIKVLYRLAEILMPIVRYLPFKFIYPTGSKQNQHKLKYTEVFQWADIIAGDFHYIKKHMPGNLQGKTIITNTVTTKDVEMLKKLGADILVTTTPELNGRSFGTNVMEGVLVALSGQFPLSEEQYEDLLDKVNFKPRVLNFKADELRRDLAHG</sequence>
<evidence type="ECO:0008006" key="3">
    <source>
        <dbReference type="Google" id="ProtNLM"/>
    </source>
</evidence>
<dbReference type="EMBL" id="FRAI01000040">
    <property type="protein sequence ID" value="SHK37456.1"/>
    <property type="molecule type" value="Genomic_DNA"/>
</dbReference>
<accession>A0A1M6RYB2</accession>
<evidence type="ECO:0000313" key="2">
    <source>
        <dbReference type="Proteomes" id="UP000243547"/>
    </source>
</evidence>
<protein>
    <recommendedName>
        <fullName evidence="3">Quinate 5-dehydrogenase</fullName>
    </recommendedName>
</protein>
<reference evidence="2" key="1">
    <citation type="submission" date="2016-11" db="EMBL/GenBank/DDBJ databases">
        <authorList>
            <person name="Varghese N."/>
            <person name="Submissions S."/>
        </authorList>
    </citation>
    <scope>NUCLEOTIDE SEQUENCE [LARGE SCALE GENOMIC DNA]</scope>
    <source>
        <strain evidence="2">DSM 14826</strain>
    </source>
</reference>
<dbReference type="AlphaFoldDB" id="A0A1M6RYB2"/>
<name>A0A1M6RYB2_9FIRM</name>
<proteinExistence type="predicted"/>